<feature type="compositionally biased region" description="Basic and acidic residues" evidence="1">
    <location>
        <begin position="1"/>
        <end position="17"/>
    </location>
</feature>
<accession>A0AAV4TAB0</accession>
<comment type="caution">
    <text evidence="2">The sequence shown here is derived from an EMBL/GenBank/DDBJ whole genome shotgun (WGS) entry which is preliminary data.</text>
</comment>
<sequence>MSDGRKSTTANIDHKDYSSSSSLSRANKTLDTFNSLTFHVSNSSALGIAHSHKVTMSTCLCIPYQDHFFRTLSYCAPSAAAR</sequence>
<name>A0AAV4TAB0_CAEEX</name>
<dbReference type="AlphaFoldDB" id="A0AAV4TAB0"/>
<dbReference type="EMBL" id="BPLR01010766">
    <property type="protein sequence ID" value="GIY41852.1"/>
    <property type="molecule type" value="Genomic_DNA"/>
</dbReference>
<reference evidence="2 3" key="1">
    <citation type="submission" date="2021-06" db="EMBL/GenBank/DDBJ databases">
        <title>Caerostris extrusa draft genome.</title>
        <authorList>
            <person name="Kono N."/>
            <person name="Arakawa K."/>
        </authorList>
    </citation>
    <scope>NUCLEOTIDE SEQUENCE [LARGE SCALE GENOMIC DNA]</scope>
</reference>
<gene>
    <name evidence="2" type="ORF">CEXT_645001</name>
</gene>
<dbReference type="Proteomes" id="UP001054945">
    <property type="component" value="Unassembled WGS sequence"/>
</dbReference>
<feature type="region of interest" description="Disordered" evidence="1">
    <location>
        <begin position="1"/>
        <end position="24"/>
    </location>
</feature>
<organism evidence="2 3">
    <name type="scientific">Caerostris extrusa</name>
    <name type="common">Bark spider</name>
    <name type="synonym">Caerostris bankana</name>
    <dbReference type="NCBI Taxonomy" id="172846"/>
    <lineage>
        <taxon>Eukaryota</taxon>
        <taxon>Metazoa</taxon>
        <taxon>Ecdysozoa</taxon>
        <taxon>Arthropoda</taxon>
        <taxon>Chelicerata</taxon>
        <taxon>Arachnida</taxon>
        <taxon>Araneae</taxon>
        <taxon>Araneomorphae</taxon>
        <taxon>Entelegynae</taxon>
        <taxon>Araneoidea</taxon>
        <taxon>Araneidae</taxon>
        <taxon>Caerostris</taxon>
    </lineage>
</organism>
<keyword evidence="3" id="KW-1185">Reference proteome</keyword>
<evidence type="ECO:0000256" key="1">
    <source>
        <dbReference type="SAM" id="MobiDB-lite"/>
    </source>
</evidence>
<proteinExistence type="predicted"/>
<evidence type="ECO:0000313" key="2">
    <source>
        <dbReference type="EMBL" id="GIY41852.1"/>
    </source>
</evidence>
<protein>
    <submittedName>
        <fullName evidence="2">Uncharacterized protein</fullName>
    </submittedName>
</protein>
<evidence type="ECO:0000313" key="3">
    <source>
        <dbReference type="Proteomes" id="UP001054945"/>
    </source>
</evidence>